<dbReference type="AlphaFoldDB" id="A0A9D5CUB1"/>
<evidence type="ECO:0000313" key="17">
    <source>
        <dbReference type="EMBL" id="KAJ0979194.1"/>
    </source>
</evidence>
<protein>
    <recommendedName>
        <fullName evidence="12">Exopolygalacturonase</fullName>
        <ecNumber evidence="8">3.2.1.67</ecNumber>
    </recommendedName>
    <alternativeName>
        <fullName evidence="9">Galacturan 1,4-alpha-galacturonidase</fullName>
    </alternativeName>
    <alternativeName>
        <fullName evidence="13">Pectinase</fullName>
    </alternativeName>
</protein>
<evidence type="ECO:0000256" key="16">
    <source>
        <dbReference type="SAM" id="SignalP"/>
    </source>
</evidence>
<dbReference type="Pfam" id="PF00295">
    <property type="entry name" value="Glyco_hydro_28"/>
    <property type="match status" value="1"/>
</dbReference>
<comment type="caution">
    <text evidence="17">The sequence shown here is derived from an EMBL/GenBank/DDBJ whole genome shotgun (WGS) entry which is preliminary data.</text>
</comment>
<keyword evidence="3" id="KW-0134">Cell wall</keyword>
<keyword evidence="5 15" id="KW-0378">Hydrolase</keyword>
<evidence type="ECO:0000256" key="14">
    <source>
        <dbReference type="PROSITE-ProRule" id="PRU10052"/>
    </source>
</evidence>
<keyword evidence="16" id="KW-0732">Signal</keyword>
<proteinExistence type="inferred from homology"/>
<evidence type="ECO:0000313" key="18">
    <source>
        <dbReference type="Proteomes" id="UP001085076"/>
    </source>
</evidence>
<evidence type="ECO:0000256" key="12">
    <source>
        <dbReference type="ARBA" id="ARBA00068298"/>
    </source>
</evidence>
<dbReference type="Gene3D" id="2.160.20.10">
    <property type="entry name" value="Single-stranded right-handed beta-helix, Pectin lyase-like"/>
    <property type="match status" value="1"/>
</dbReference>
<evidence type="ECO:0000256" key="9">
    <source>
        <dbReference type="ARBA" id="ARBA00043142"/>
    </source>
</evidence>
<dbReference type="InterPro" id="IPR012334">
    <property type="entry name" value="Pectin_lyas_fold"/>
</dbReference>
<evidence type="ECO:0000256" key="10">
    <source>
        <dbReference type="ARBA" id="ARBA00048766"/>
    </source>
</evidence>
<dbReference type="EC" id="3.2.1.67" evidence="8"/>
<dbReference type="GO" id="GO:0071555">
    <property type="term" value="P:cell wall organization"/>
    <property type="evidence" value="ECO:0007669"/>
    <property type="project" value="UniProtKB-KW"/>
</dbReference>
<dbReference type="PROSITE" id="PS00502">
    <property type="entry name" value="POLYGALACTURONASE"/>
    <property type="match status" value="1"/>
</dbReference>
<dbReference type="InterPro" id="IPR000743">
    <property type="entry name" value="Glyco_hydro_28"/>
</dbReference>
<evidence type="ECO:0000256" key="2">
    <source>
        <dbReference type="ARBA" id="ARBA00008834"/>
    </source>
</evidence>
<sequence>MSHPNNFSLLLSITTALILLIIQALHPVKANYNIMSYGAKSDGQTDSSGPLSSAWQAACTSTGSSTIYIPSGTFMLKPITLNGPCKSNKIIIQIDGTLVAPSSYSTAVQQWIMFKQVDGVSIYGGTINGQGQTLWSCKSSSNGCPAGATSLIFSNSKNIMISGLTSINSELYHIAINGCEGVQVQGVKISAPGNSPNTDGIHVQMSTNVTITGTGIKTGDDCVSIGPGTTDLWIERVTCGPGHGISIGSLGKDKEEKGVQNVIVKNTVFTGSQNGLRIKTWGRPSDGFVKGVVFEHALMQNVQNPIIIDQNYCPHNDGCPDQNSGVKISGVTYNDIQGSSATQVAMNFDCSPSNPCSGIVLEDIKLTYGDKLAESSCKNVDGTASGFVVPPSCL</sequence>
<dbReference type="SMART" id="SM00710">
    <property type="entry name" value="PbH1"/>
    <property type="match status" value="6"/>
</dbReference>
<dbReference type="GO" id="GO:0005975">
    <property type="term" value="P:carbohydrate metabolic process"/>
    <property type="evidence" value="ECO:0007669"/>
    <property type="project" value="InterPro"/>
</dbReference>
<evidence type="ECO:0000256" key="13">
    <source>
        <dbReference type="ARBA" id="ARBA00083621"/>
    </source>
</evidence>
<dbReference type="EMBL" id="JAGGNH010000003">
    <property type="protein sequence ID" value="KAJ0979194.1"/>
    <property type="molecule type" value="Genomic_DNA"/>
</dbReference>
<reference evidence="17" key="2">
    <citation type="journal article" date="2022" name="Hortic Res">
        <title>The genome of Dioscorea zingiberensis sheds light on the biosynthesis, origin and evolution of the medicinally important diosgenin saponins.</title>
        <authorList>
            <person name="Li Y."/>
            <person name="Tan C."/>
            <person name="Li Z."/>
            <person name="Guo J."/>
            <person name="Li S."/>
            <person name="Chen X."/>
            <person name="Wang C."/>
            <person name="Dai X."/>
            <person name="Yang H."/>
            <person name="Song W."/>
            <person name="Hou L."/>
            <person name="Xu J."/>
            <person name="Tong Z."/>
            <person name="Xu A."/>
            <person name="Yuan X."/>
            <person name="Wang W."/>
            <person name="Yang Q."/>
            <person name="Chen L."/>
            <person name="Sun Z."/>
            <person name="Wang K."/>
            <person name="Pan B."/>
            <person name="Chen J."/>
            <person name="Bao Y."/>
            <person name="Liu F."/>
            <person name="Qi X."/>
            <person name="Gang D.R."/>
            <person name="Wen J."/>
            <person name="Li J."/>
        </authorList>
    </citation>
    <scope>NUCLEOTIDE SEQUENCE</scope>
    <source>
        <strain evidence="17">Dzin_1.0</strain>
    </source>
</reference>
<keyword evidence="7" id="KW-0961">Cell wall biogenesis/degradation</keyword>
<accession>A0A9D5CUB1</accession>
<feature type="active site" evidence="14">
    <location>
        <position position="243"/>
    </location>
</feature>
<keyword evidence="6 15" id="KW-0326">Glycosidase</keyword>
<comment type="function">
    <text evidence="11">May function in depolymerizing pectin during pollen development, germination, and tube growth. Acts as an exo-polygalacturonase.</text>
</comment>
<dbReference type="InterPro" id="IPR006626">
    <property type="entry name" value="PbH1"/>
</dbReference>
<evidence type="ECO:0000256" key="15">
    <source>
        <dbReference type="RuleBase" id="RU361169"/>
    </source>
</evidence>
<gene>
    <name evidence="17" type="ORF">J5N97_014668</name>
</gene>
<name>A0A9D5CUB1_9LILI</name>
<evidence type="ECO:0000256" key="1">
    <source>
        <dbReference type="ARBA" id="ARBA00004191"/>
    </source>
</evidence>
<comment type="similarity">
    <text evidence="2 15">Belongs to the glycosyl hydrolase 28 family.</text>
</comment>
<keyword evidence="18" id="KW-1185">Reference proteome</keyword>
<feature type="signal peptide" evidence="16">
    <location>
        <begin position="1"/>
        <end position="30"/>
    </location>
</feature>
<dbReference type="FunFam" id="2.160.20.10:FF:000004">
    <property type="entry name" value="Pectin lyase-like superfamily protein"/>
    <property type="match status" value="1"/>
</dbReference>
<comment type="catalytic activity">
    <reaction evidence="10">
        <text>[(1-&gt;4)-alpha-D-galacturonosyl](n) + H2O = alpha-D-galacturonate + [(1-&gt;4)-alpha-D-galacturonosyl](n-1)</text>
        <dbReference type="Rhea" id="RHEA:14117"/>
        <dbReference type="Rhea" id="RHEA-COMP:14570"/>
        <dbReference type="Rhea" id="RHEA-COMP:14572"/>
        <dbReference type="ChEBI" id="CHEBI:15377"/>
        <dbReference type="ChEBI" id="CHEBI:58658"/>
        <dbReference type="ChEBI" id="CHEBI:140523"/>
        <dbReference type="EC" id="3.2.1.67"/>
    </reaction>
</comment>
<dbReference type="GO" id="GO:0047911">
    <property type="term" value="F:galacturan 1,4-alpha-galacturonidase activity"/>
    <property type="evidence" value="ECO:0007669"/>
    <property type="project" value="UniProtKB-EC"/>
</dbReference>
<feature type="chain" id="PRO_5038757117" description="Exopolygalacturonase" evidence="16">
    <location>
        <begin position="31"/>
        <end position="394"/>
    </location>
</feature>
<dbReference type="SUPFAM" id="SSF51126">
    <property type="entry name" value="Pectin lyase-like"/>
    <property type="match status" value="1"/>
</dbReference>
<dbReference type="GO" id="GO:0004650">
    <property type="term" value="F:polygalacturonase activity"/>
    <property type="evidence" value="ECO:0007669"/>
    <property type="project" value="InterPro"/>
</dbReference>
<organism evidence="17 18">
    <name type="scientific">Dioscorea zingiberensis</name>
    <dbReference type="NCBI Taxonomy" id="325984"/>
    <lineage>
        <taxon>Eukaryota</taxon>
        <taxon>Viridiplantae</taxon>
        <taxon>Streptophyta</taxon>
        <taxon>Embryophyta</taxon>
        <taxon>Tracheophyta</taxon>
        <taxon>Spermatophyta</taxon>
        <taxon>Magnoliopsida</taxon>
        <taxon>Liliopsida</taxon>
        <taxon>Dioscoreales</taxon>
        <taxon>Dioscoreaceae</taxon>
        <taxon>Dioscorea</taxon>
    </lineage>
</organism>
<evidence type="ECO:0000256" key="7">
    <source>
        <dbReference type="ARBA" id="ARBA00023316"/>
    </source>
</evidence>
<evidence type="ECO:0000256" key="6">
    <source>
        <dbReference type="ARBA" id="ARBA00023295"/>
    </source>
</evidence>
<dbReference type="OrthoDB" id="187139at2759"/>
<evidence type="ECO:0000256" key="11">
    <source>
        <dbReference type="ARBA" id="ARBA00057651"/>
    </source>
</evidence>
<evidence type="ECO:0000256" key="4">
    <source>
        <dbReference type="ARBA" id="ARBA00022525"/>
    </source>
</evidence>
<keyword evidence="4" id="KW-0964">Secreted</keyword>
<dbReference type="PANTHER" id="PTHR31375">
    <property type="match status" value="1"/>
</dbReference>
<reference evidence="17" key="1">
    <citation type="submission" date="2021-03" db="EMBL/GenBank/DDBJ databases">
        <authorList>
            <person name="Li Z."/>
            <person name="Yang C."/>
        </authorList>
    </citation>
    <scope>NUCLEOTIDE SEQUENCE</scope>
    <source>
        <strain evidence="17">Dzin_1.0</strain>
        <tissue evidence="17">Leaf</tissue>
    </source>
</reference>
<comment type="subcellular location">
    <subcellularLocation>
        <location evidence="1">Secreted</location>
        <location evidence="1">Cell wall</location>
    </subcellularLocation>
</comment>
<dbReference type="InterPro" id="IPR011050">
    <property type="entry name" value="Pectin_lyase_fold/virulence"/>
</dbReference>
<evidence type="ECO:0000256" key="5">
    <source>
        <dbReference type="ARBA" id="ARBA00022801"/>
    </source>
</evidence>
<evidence type="ECO:0000256" key="3">
    <source>
        <dbReference type="ARBA" id="ARBA00022512"/>
    </source>
</evidence>
<dbReference type="Proteomes" id="UP001085076">
    <property type="component" value="Miscellaneous, Linkage group lg03"/>
</dbReference>
<evidence type="ECO:0000256" key="8">
    <source>
        <dbReference type="ARBA" id="ARBA00038933"/>
    </source>
</evidence>